<dbReference type="GO" id="GO:0016042">
    <property type="term" value="P:lipid catabolic process"/>
    <property type="evidence" value="ECO:0007669"/>
    <property type="project" value="UniProtKB-UniRule"/>
</dbReference>
<accession>A0A926E1B3</accession>
<feature type="active site" description="Proton acceptor" evidence="4">
    <location>
        <position position="157"/>
    </location>
</feature>
<dbReference type="InterPro" id="IPR002641">
    <property type="entry name" value="PNPLA_dom"/>
</dbReference>
<dbReference type="SUPFAM" id="SSF52151">
    <property type="entry name" value="FabD/lysophospholipase-like"/>
    <property type="match status" value="1"/>
</dbReference>
<evidence type="ECO:0000313" key="6">
    <source>
        <dbReference type="EMBL" id="MBC8547557.1"/>
    </source>
</evidence>
<dbReference type="InterPro" id="IPR045943">
    <property type="entry name" value="DUF6363"/>
</dbReference>
<dbReference type="Gene3D" id="3.40.1090.10">
    <property type="entry name" value="Cytosolic phospholipase A2 catalytic domain"/>
    <property type="match status" value="2"/>
</dbReference>
<comment type="caution">
    <text evidence="4">Lacks conserved residue(s) required for the propagation of feature annotation.</text>
</comment>
<dbReference type="RefSeq" id="WP_249283593.1">
    <property type="nucleotide sequence ID" value="NZ_JACRST010000023.1"/>
</dbReference>
<protein>
    <submittedName>
        <fullName evidence="6">Patatin family protein</fullName>
    </submittedName>
</protein>
<feature type="short sequence motif" description="GXSXG" evidence="4">
    <location>
        <begin position="36"/>
        <end position="40"/>
    </location>
</feature>
<evidence type="ECO:0000256" key="4">
    <source>
        <dbReference type="PROSITE-ProRule" id="PRU01161"/>
    </source>
</evidence>
<comment type="caution">
    <text evidence="6">The sequence shown here is derived from an EMBL/GenBank/DDBJ whole genome shotgun (WGS) entry which is preliminary data.</text>
</comment>
<sequence>MKSVILLEGGSYRGIYTAGILDVFMEHDLYPDCVVGVSAGALNGMCYVAKQPGRVKDVTYAYGLDPRYAGEKAIRREHNMIGLNFILHEVPQYIPFDKDTFYHNKVKFYAAVTNCVTGKQEYIDRDQSSNIMKAIAASASMPFLNRRVEIEGIPYLDGGIANKTPLHFLDIHPEYDRVIFILTRESTYQKAKPSQVICKAAERFYRSFPKLVEDIKNENLLYEEERERIFTMANNKEALVIAPKQPLNIGHLEKNIDSLCRGYQIGRKDGYSYCDDVKDYLA</sequence>
<keyword evidence="2 4" id="KW-0442">Lipid degradation</keyword>
<evidence type="ECO:0000256" key="1">
    <source>
        <dbReference type="ARBA" id="ARBA00022801"/>
    </source>
</evidence>
<dbReference type="Proteomes" id="UP000653127">
    <property type="component" value="Unassembled WGS sequence"/>
</dbReference>
<keyword evidence="3 4" id="KW-0443">Lipid metabolism</keyword>
<evidence type="ECO:0000259" key="5">
    <source>
        <dbReference type="PROSITE" id="PS51635"/>
    </source>
</evidence>
<dbReference type="Pfam" id="PF19890">
    <property type="entry name" value="DUF6363"/>
    <property type="match status" value="1"/>
</dbReference>
<dbReference type="InterPro" id="IPR016035">
    <property type="entry name" value="Acyl_Trfase/lysoPLipase"/>
</dbReference>
<feature type="active site" description="Nucleophile" evidence="4">
    <location>
        <position position="38"/>
    </location>
</feature>
<dbReference type="GO" id="GO:0016787">
    <property type="term" value="F:hydrolase activity"/>
    <property type="evidence" value="ECO:0007669"/>
    <property type="project" value="UniProtKB-UniRule"/>
</dbReference>
<reference evidence="6" key="1">
    <citation type="submission" date="2020-08" db="EMBL/GenBank/DDBJ databases">
        <title>Genome public.</title>
        <authorList>
            <person name="Liu C."/>
            <person name="Sun Q."/>
        </authorList>
    </citation>
    <scope>NUCLEOTIDE SEQUENCE</scope>
    <source>
        <strain evidence="6">NSJ-31</strain>
    </source>
</reference>
<gene>
    <name evidence="6" type="ORF">H8711_11530</name>
</gene>
<dbReference type="Pfam" id="PF01734">
    <property type="entry name" value="Patatin"/>
    <property type="match status" value="1"/>
</dbReference>
<evidence type="ECO:0000313" key="7">
    <source>
        <dbReference type="Proteomes" id="UP000653127"/>
    </source>
</evidence>
<dbReference type="PANTHER" id="PTHR14226">
    <property type="entry name" value="NEUROPATHY TARGET ESTERASE/SWISS CHEESE D.MELANOGASTER"/>
    <property type="match status" value="1"/>
</dbReference>
<name>A0A926E1B3_9FIRM</name>
<keyword evidence="7" id="KW-1185">Reference proteome</keyword>
<dbReference type="InterPro" id="IPR050301">
    <property type="entry name" value="NTE"/>
</dbReference>
<keyword evidence="1 4" id="KW-0378">Hydrolase</keyword>
<proteinExistence type="predicted"/>
<feature type="domain" description="PNPLA" evidence="5">
    <location>
        <begin position="5"/>
        <end position="170"/>
    </location>
</feature>
<organism evidence="6 7">
    <name type="scientific">Ligaoa zhengdingensis</name>
    <dbReference type="NCBI Taxonomy" id="2763658"/>
    <lineage>
        <taxon>Bacteria</taxon>
        <taxon>Bacillati</taxon>
        <taxon>Bacillota</taxon>
        <taxon>Clostridia</taxon>
        <taxon>Eubacteriales</taxon>
        <taxon>Oscillospiraceae</taxon>
        <taxon>Ligaoa</taxon>
    </lineage>
</organism>
<dbReference type="EMBL" id="JACRST010000023">
    <property type="protein sequence ID" value="MBC8547557.1"/>
    <property type="molecule type" value="Genomic_DNA"/>
</dbReference>
<dbReference type="PROSITE" id="PS51635">
    <property type="entry name" value="PNPLA"/>
    <property type="match status" value="1"/>
</dbReference>
<dbReference type="InterPro" id="IPR037483">
    <property type="entry name" value="YjjU-like"/>
</dbReference>
<evidence type="ECO:0000256" key="3">
    <source>
        <dbReference type="ARBA" id="ARBA00023098"/>
    </source>
</evidence>
<feature type="short sequence motif" description="DGA/G" evidence="4">
    <location>
        <begin position="157"/>
        <end position="159"/>
    </location>
</feature>
<dbReference type="AlphaFoldDB" id="A0A926E1B3"/>
<evidence type="ECO:0000256" key="2">
    <source>
        <dbReference type="ARBA" id="ARBA00022963"/>
    </source>
</evidence>
<dbReference type="PANTHER" id="PTHR14226:SF25">
    <property type="entry name" value="PHOSPHOESTERASE"/>
    <property type="match status" value="1"/>
</dbReference>
<dbReference type="CDD" id="cd07208">
    <property type="entry name" value="Pat_hypo_Ecoli_yjju_like"/>
    <property type="match status" value="1"/>
</dbReference>